<dbReference type="STRING" id="1618671.UY67_C0010G0006"/>
<comment type="caution">
    <text evidence="1">The sequence shown here is derived from an EMBL/GenBank/DDBJ whole genome shotgun (WGS) entry which is preliminary data.</text>
</comment>
<dbReference type="Gene3D" id="1.20.1440.100">
    <property type="entry name" value="SG protein - dephosphorylation function"/>
    <property type="match status" value="1"/>
</dbReference>
<gene>
    <name evidence="1" type="ORF">UY67_C0010G0006</name>
</gene>
<evidence type="ECO:0000313" key="1">
    <source>
        <dbReference type="EMBL" id="KKW24117.1"/>
    </source>
</evidence>
<dbReference type="EMBL" id="LCQW01000010">
    <property type="protein sequence ID" value="KKW24117.1"/>
    <property type="molecule type" value="Genomic_DNA"/>
</dbReference>
<dbReference type="NCBIfam" id="TIGR01488">
    <property type="entry name" value="HAD-SF-IB"/>
    <property type="match status" value="1"/>
</dbReference>
<dbReference type="InterPro" id="IPR006385">
    <property type="entry name" value="HAD_hydro_SerB1"/>
</dbReference>
<proteinExistence type="predicted"/>
<accession>A0A0G1Z906</accession>
<dbReference type="InterPro" id="IPR050582">
    <property type="entry name" value="HAD-like_SerB"/>
</dbReference>
<dbReference type="Gene3D" id="3.40.50.1000">
    <property type="entry name" value="HAD superfamily/HAD-like"/>
    <property type="match status" value="1"/>
</dbReference>
<name>A0A0G1Z906_9BACT</name>
<dbReference type="SUPFAM" id="SSF56784">
    <property type="entry name" value="HAD-like"/>
    <property type="match status" value="1"/>
</dbReference>
<reference evidence="1 2" key="1">
    <citation type="journal article" date="2015" name="Nature">
        <title>rRNA introns, odd ribosomes, and small enigmatic genomes across a large radiation of phyla.</title>
        <authorList>
            <person name="Brown C.T."/>
            <person name="Hug L.A."/>
            <person name="Thomas B.C."/>
            <person name="Sharon I."/>
            <person name="Castelle C.J."/>
            <person name="Singh A."/>
            <person name="Wilkins M.J."/>
            <person name="Williams K.H."/>
            <person name="Banfield J.F."/>
        </authorList>
    </citation>
    <scope>NUCLEOTIDE SEQUENCE [LARGE SCALE GENOMIC DNA]</scope>
</reference>
<protein>
    <recommendedName>
        <fullName evidence="3">HAD-IB family hydrolase</fullName>
    </recommendedName>
</protein>
<dbReference type="InterPro" id="IPR023214">
    <property type="entry name" value="HAD_sf"/>
</dbReference>
<dbReference type="InterPro" id="IPR036412">
    <property type="entry name" value="HAD-like_sf"/>
</dbReference>
<dbReference type="Pfam" id="PF12710">
    <property type="entry name" value="HAD"/>
    <property type="match status" value="1"/>
</dbReference>
<dbReference type="AlphaFoldDB" id="A0A0G1Z906"/>
<organism evidence="1 2">
    <name type="scientific">Candidatus Kaiserbacteria bacterium GW2011_GWA2_52_12</name>
    <dbReference type="NCBI Taxonomy" id="1618671"/>
    <lineage>
        <taxon>Bacteria</taxon>
        <taxon>Candidatus Kaiseribacteriota</taxon>
    </lineage>
</organism>
<sequence length="238" mass="27510">MEKKRKVYPEQRRRVAVFDVDGTIFRSSLLIEVVEQLIRDGVFPEESQALYAKQHQKWLDREGDYGAYIDAVVAAFRLHLKGVHYGALAEAAKKVVAAQWKHTYRYPRALIKLLKSRGFYLLAISHSPKTILDKFCPRLGFDKVYGTIYEMGEDEKFTGNVIDEKLAKDKAYIIRRAIDKESLMLTHSIGVGDTEGDIPFLEIVSKPICFNPNSRLYTHAKRKKWKVVVERKDVIYEL</sequence>
<evidence type="ECO:0008006" key="3">
    <source>
        <dbReference type="Google" id="ProtNLM"/>
    </source>
</evidence>
<dbReference type="PANTHER" id="PTHR43344">
    <property type="entry name" value="PHOSPHOSERINE PHOSPHATASE"/>
    <property type="match status" value="1"/>
</dbReference>
<evidence type="ECO:0000313" key="2">
    <source>
        <dbReference type="Proteomes" id="UP000034273"/>
    </source>
</evidence>
<dbReference type="Proteomes" id="UP000034273">
    <property type="component" value="Unassembled WGS sequence"/>
</dbReference>
<dbReference type="NCBIfam" id="TIGR01490">
    <property type="entry name" value="HAD-SF-IB-hyp1"/>
    <property type="match status" value="1"/>
</dbReference>